<dbReference type="STRING" id="634436.SAMN05216361_1875"/>
<dbReference type="CDD" id="cd12108">
    <property type="entry name" value="Hr-like"/>
    <property type="match status" value="1"/>
</dbReference>
<dbReference type="Proteomes" id="UP000184520">
    <property type="component" value="Unassembled WGS sequence"/>
</dbReference>
<evidence type="ECO:0000313" key="3">
    <source>
        <dbReference type="Proteomes" id="UP000184520"/>
    </source>
</evidence>
<dbReference type="PANTHER" id="PTHR35585">
    <property type="entry name" value="HHE DOMAIN PROTEIN (AFU_ORTHOLOGUE AFUA_4G00730)"/>
    <property type="match status" value="1"/>
</dbReference>
<gene>
    <name evidence="2" type="ORF">SAMN05216361_1875</name>
</gene>
<reference evidence="3" key="1">
    <citation type="submission" date="2016-11" db="EMBL/GenBank/DDBJ databases">
        <authorList>
            <person name="Varghese N."/>
            <person name="Submissions S."/>
        </authorList>
    </citation>
    <scope>NUCLEOTIDE SEQUENCE [LARGE SCALE GENOMIC DNA]</scope>
    <source>
        <strain evidence="3">CGMCC 1.8995</strain>
    </source>
</reference>
<keyword evidence="3" id="KW-1185">Reference proteome</keyword>
<accession>A0A1M5IZZ7</accession>
<dbReference type="OrthoDB" id="5523420at2"/>
<dbReference type="PANTHER" id="PTHR35585:SF1">
    <property type="entry name" value="HHE DOMAIN PROTEIN (AFU_ORTHOLOGUE AFUA_4G00730)"/>
    <property type="match status" value="1"/>
</dbReference>
<dbReference type="Pfam" id="PF01814">
    <property type="entry name" value="Hemerythrin"/>
    <property type="match status" value="1"/>
</dbReference>
<evidence type="ECO:0000259" key="1">
    <source>
        <dbReference type="Pfam" id="PF01814"/>
    </source>
</evidence>
<protein>
    <submittedName>
        <fullName evidence="2">Hemerythrin HHE cation binding domain-containing protein</fullName>
    </submittedName>
</protein>
<dbReference type="InterPro" id="IPR012312">
    <property type="entry name" value="Hemerythrin-like"/>
</dbReference>
<dbReference type="RefSeq" id="WP_073321457.1">
    <property type="nucleotide sequence ID" value="NZ_FQWD01000003.1"/>
</dbReference>
<dbReference type="Gene3D" id="1.20.120.520">
    <property type="entry name" value="nmb1532 protein domain like"/>
    <property type="match status" value="1"/>
</dbReference>
<sequence>MTIFEALRQDHEKQRLLLKILCETHGDTPARREYFDELKQALEEHATAEERHFYTPLLQHDRAVELSRHGIAEHHEIDELVEKIDNTDWSSPVWLRTLKQLREKVEHHLSEEEQDFFPVAGKILSAKQKAQLAREYQDEMADTA</sequence>
<evidence type="ECO:0000313" key="2">
    <source>
        <dbReference type="EMBL" id="SHG33695.1"/>
    </source>
</evidence>
<feature type="domain" description="Hemerythrin-like" evidence="1">
    <location>
        <begin position="2"/>
        <end position="119"/>
    </location>
</feature>
<proteinExistence type="predicted"/>
<name>A0A1M5IZZ7_9ALTE</name>
<dbReference type="EMBL" id="FQWD01000003">
    <property type="protein sequence ID" value="SHG33695.1"/>
    <property type="molecule type" value="Genomic_DNA"/>
</dbReference>
<dbReference type="AlphaFoldDB" id="A0A1M5IZZ7"/>
<organism evidence="2 3">
    <name type="scientific">Marisediminitalea aggregata</name>
    <dbReference type="NCBI Taxonomy" id="634436"/>
    <lineage>
        <taxon>Bacteria</taxon>
        <taxon>Pseudomonadati</taxon>
        <taxon>Pseudomonadota</taxon>
        <taxon>Gammaproteobacteria</taxon>
        <taxon>Alteromonadales</taxon>
        <taxon>Alteromonadaceae</taxon>
        <taxon>Marisediminitalea</taxon>
    </lineage>
</organism>